<dbReference type="EMBL" id="KN817782">
    <property type="protein sequence ID" value="KJA13131.1"/>
    <property type="molecule type" value="Genomic_DNA"/>
</dbReference>
<dbReference type="Gene3D" id="2.40.70.10">
    <property type="entry name" value="Acid Proteases"/>
    <property type="match status" value="1"/>
</dbReference>
<feature type="non-terminal residue" evidence="1">
    <location>
        <position position="281"/>
    </location>
</feature>
<accession>A0A0D2N8X7</accession>
<dbReference type="OMA" id="YEQMEAN"/>
<sequence length="281" mass="30767">MEDTESKSERDDAPIIAAVKGRSLPEGLGSLGTKSLRIFTKILGINREATETRLDSGADITLMSEECYNSVEGLPKIRDGMRMKLYHLTGGAKVLGYVRTVIFANATDGTIVSFELEAYVVRGMRVPLLLGEDFQSTYEIGIIRHASGRTEVKVGNREPRTIEASSAPGVELGFEIRQAFISQSFVRAKAVRRAKARNSTEERGYPVVAAQDVIISKGAVHNVKVKADFGTKKEWLVEKFIIGTDTPDVLATPATWINSDHPFLPIANPSSRAWCIRAGDV</sequence>
<dbReference type="Proteomes" id="UP000054270">
    <property type="component" value="Unassembled WGS sequence"/>
</dbReference>
<name>A0A0D2N8X7_HYPSF</name>
<protein>
    <recommendedName>
        <fullName evidence="3">Peptidase A2 domain-containing protein</fullName>
    </recommendedName>
</protein>
<dbReference type="CDD" id="cd00303">
    <property type="entry name" value="retropepsin_like"/>
    <property type="match status" value="1"/>
</dbReference>
<dbReference type="OrthoDB" id="3068303at2759"/>
<organism evidence="1 2">
    <name type="scientific">Hypholoma sublateritium (strain FD-334 SS-4)</name>
    <dbReference type="NCBI Taxonomy" id="945553"/>
    <lineage>
        <taxon>Eukaryota</taxon>
        <taxon>Fungi</taxon>
        <taxon>Dikarya</taxon>
        <taxon>Basidiomycota</taxon>
        <taxon>Agaricomycotina</taxon>
        <taxon>Agaricomycetes</taxon>
        <taxon>Agaricomycetidae</taxon>
        <taxon>Agaricales</taxon>
        <taxon>Agaricineae</taxon>
        <taxon>Strophariaceae</taxon>
        <taxon>Hypholoma</taxon>
    </lineage>
</organism>
<evidence type="ECO:0000313" key="1">
    <source>
        <dbReference type="EMBL" id="KJA13131.1"/>
    </source>
</evidence>
<reference evidence="2" key="1">
    <citation type="submission" date="2014-04" db="EMBL/GenBank/DDBJ databases">
        <title>Evolutionary Origins and Diversification of the Mycorrhizal Mutualists.</title>
        <authorList>
            <consortium name="DOE Joint Genome Institute"/>
            <consortium name="Mycorrhizal Genomics Consortium"/>
            <person name="Kohler A."/>
            <person name="Kuo A."/>
            <person name="Nagy L.G."/>
            <person name="Floudas D."/>
            <person name="Copeland A."/>
            <person name="Barry K.W."/>
            <person name="Cichocki N."/>
            <person name="Veneault-Fourrey C."/>
            <person name="LaButti K."/>
            <person name="Lindquist E.A."/>
            <person name="Lipzen A."/>
            <person name="Lundell T."/>
            <person name="Morin E."/>
            <person name="Murat C."/>
            <person name="Riley R."/>
            <person name="Ohm R."/>
            <person name="Sun H."/>
            <person name="Tunlid A."/>
            <person name="Henrissat B."/>
            <person name="Grigoriev I.V."/>
            <person name="Hibbett D.S."/>
            <person name="Martin F."/>
        </authorList>
    </citation>
    <scope>NUCLEOTIDE SEQUENCE [LARGE SCALE GENOMIC DNA]</scope>
    <source>
        <strain evidence="2">FD-334 SS-4</strain>
    </source>
</reference>
<proteinExistence type="predicted"/>
<dbReference type="AlphaFoldDB" id="A0A0D2N8X7"/>
<evidence type="ECO:0000313" key="2">
    <source>
        <dbReference type="Proteomes" id="UP000054270"/>
    </source>
</evidence>
<gene>
    <name evidence="1" type="ORF">HYPSUDRAFT_151932</name>
</gene>
<evidence type="ECO:0008006" key="3">
    <source>
        <dbReference type="Google" id="ProtNLM"/>
    </source>
</evidence>
<keyword evidence="2" id="KW-1185">Reference proteome</keyword>
<dbReference type="STRING" id="945553.A0A0D2N8X7"/>
<dbReference type="InterPro" id="IPR021109">
    <property type="entry name" value="Peptidase_aspartic_dom_sf"/>
</dbReference>